<feature type="compositionally biased region" description="Basic and acidic residues" evidence="1">
    <location>
        <begin position="1"/>
        <end position="10"/>
    </location>
</feature>
<dbReference type="Proteomes" id="UP000319865">
    <property type="component" value="Unassembled WGS sequence"/>
</dbReference>
<proteinExistence type="predicted"/>
<comment type="caution">
    <text evidence="2">The sequence shown here is derived from an EMBL/GenBank/DDBJ whole genome shotgun (WGS) entry which is preliminary data.</text>
</comment>
<dbReference type="AlphaFoldDB" id="A0A543PJP7"/>
<evidence type="ECO:0000313" key="3">
    <source>
        <dbReference type="Proteomes" id="UP000319865"/>
    </source>
</evidence>
<protein>
    <recommendedName>
        <fullName evidence="4">UTRA domain-containing protein</fullName>
    </recommendedName>
</protein>
<dbReference type="EMBL" id="VFQE01000001">
    <property type="protein sequence ID" value="TQN44291.1"/>
    <property type="molecule type" value="Genomic_DNA"/>
</dbReference>
<accession>A0A543PJP7</accession>
<evidence type="ECO:0000313" key="2">
    <source>
        <dbReference type="EMBL" id="TQN44291.1"/>
    </source>
</evidence>
<feature type="region of interest" description="Disordered" evidence="1">
    <location>
        <begin position="1"/>
        <end position="28"/>
    </location>
</feature>
<organism evidence="2 3">
    <name type="scientific">Blastococcus colisei</name>
    <dbReference type="NCBI Taxonomy" id="1564162"/>
    <lineage>
        <taxon>Bacteria</taxon>
        <taxon>Bacillati</taxon>
        <taxon>Actinomycetota</taxon>
        <taxon>Actinomycetes</taxon>
        <taxon>Geodermatophilales</taxon>
        <taxon>Geodermatophilaceae</taxon>
        <taxon>Blastococcus</taxon>
    </lineage>
</organism>
<evidence type="ECO:0008006" key="4">
    <source>
        <dbReference type="Google" id="ProtNLM"/>
    </source>
</evidence>
<gene>
    <name evidence="2" type="ORF">FHU33_3789</name>
</gene>
<reference evidence="2 3" key="1">
    <citation type="submission" date="2019-06" db="EMBL/GenBank/DDBJ databases">
        <title>Sequencing the genomes of 1000 actinobacteria strains.</title>
        <authorList>
            <person name="Klenk H.-P."/>
        </authorList>
    </citation>
    <scope>NUCLEOTIDE SEQUENCE [LARGE SCALE GENOMIC DNA]</scope>
    <source>
        <strain evidence="2 3">DSM 46837</strain>
    </source>
</reference>
<evidence type="ECO:0000256" key="1">
    <source>
        <dbReference type="SAM" id="MobiDB-lite"/>
    </source>
</evidence>
<sequence>MGPRFEELDRSPTPIGEVSLRRRRDPATGNDVFEAELGDEHLMSSLFTVRSNR</sequence>
<keyword evidence="3" id="KW-1185">Reference proteome</keyword>
<dbReference type="RefSeq" id="WP_211355189.1">
    <property type="nucleotide sequence ID" value="NZ_VFQE01000001.1"/>
</dbReference>
<name>A0A543PJP7_9ACTN</name>